<dbReference type="GO" id="GO:0030643">
    <property type="term" value="P:intracellular phosphate ion homeostasis"/>
    <property type="evidence" value="ECO:0007669"/>
    <property type="project" value="InterPro"/>
</dbReference>
<comment type="caution">
    <text evidence="9">The sequence shown here is derived from an EMBL/GenBank/DDBJ whole genome shotgun (WGS) entry which is preliminary data.</text>
</comment>
<evidence type="ECO:0000259" key="8">
    <source>
        <dbReference type="Pfam" id="PF01895"/>
    </source>
</evidence>
<dbReference type="OrthoDB" id="9814256at2"/>
<evidence type="ECO:0000256" key="6">
    <source>
        <dbReference type="ARBA" id="ARBA00022592"/>
    </source>
</evidence>
<reference evidence="9" key="1">
    <citation type="journal article" date="2020" name="mSystems">
        <title>Genome- and Community-Level Interaction Insights into Carbon Utilization and Element Cycling Functions of Hydrothermarchaeota in Hydrothermal Sediment.</title>
        <authorList>
            <person name="Zhou Z."/>
            <person name="Liu Y."/>
            <person name="Xu W."/>
            <person name="Pan J."/>
            <person name="Luo Z.H."/>
            <person name="Li M."/>
        </authorList>
    </citation>
    <scope>NUCLEOTIDE SEQUENCE [LARGE SCALE GENOMIC DNA]</scope>
    <source>
        <strain evidence="9">SpSt-1071</strain>
    </source>
</reference>
<evidence type="ECO:0000256" key="2">
    <source>
        <dbReference type="ARBA" id="ARBA00008107"/>
    </source>
</evidence>
<dbReference type="NCBIfam" id="TIGR02135">
    <property type="entry name" value="phoU_full"/>
    <property type="match status" value="1"/>
</dbReference>
<evidence type="ECO:0000256" key="5">
    <source>
        <dbReference type="ARBA" id="ARBA00022490"/>
    </source>
</evidence>
<name>A0A7C5RF38_9DEIN</name>
<dbReference type="InterPro" id="IPR038078">
    <property type="entry name" value="PhoU-like_sf"/>
</dbReference>
<dbReference type="GO" id="GO:0045936">
    <property type="term" value="P:negative regulation of phosphate metabolic process"/>
    <property type="evidence" value="ECO:0007669"/>
    <property type="project" value="InterPro"/>
</dbReference>
<dbReference type="AlphaFoldDB" id="A0A7C5RF38"/>
<dbReference type="SUPFAM" id="SSF109755">
    <property type="entry name" value="PhoU-like"/>
    <property type="match status" value="1"/>
</dbReference>
<feature type="domain" description="PhoU" evidence="8">
    <location>
        <begin position="18"/>
        <end position="103"/>
    </location>
</feature>
<dbReference type="FunFam" id="1.20.58.220:FF:000004">
    <property type="entry name" value="Phosphate-specific transport system accessory protein PhoU"/>
    <property type="match status" value="1"/>
</dbReference>
<evidence type="ECO:0000256" key="7">
    <source>
        <dbReference type="PIRNR" id="PIRNR003107"/>
    </source>
</evidence>
<dbReference type="Gene3D" id="1.20.58.220">
    <property type="entry name" value="Phosphate transport system protein phou homolog 2, domain 2"/>
    <property type="match status" value="1"/>
</dbReference>
<protein>
    <recommendedName>
        <fullName evidence="7">Phosphate-specific transport system accessory protein PhoU</fullName>
    </recommendedName>
</protein>
<evidence type="ECO:0000256" key="1">
    <source>
        <dbReference type="ARBA" id="ARBA00004496"/>
    </source>
</evidence>
<evidence type="ECO:0000256" key="3">
    <source>
        <dbReference type="ARBA" id="ARBA00011738"/>
    </source>
</evidence>
<keyword evidence="4 7" id="KW-0813">Transport</keyword>
<feature type="domain" description="PhoU" evidence="8">
    <location>
        <begin position="120"/>
        <end position="204"/>
    </location>
</feature>
<gene>
    <name evidence="9" type="primary">phoU</name>
    <name evidence="9" type="ORF">ENM28_05875</name>
</gene>
<dbReference type="PANTHER" id="PTHR42930">
    <property type="entry name" value="PHOSPHATE-SPECIFIC TRANSPORT SYSTEM ACCESSORY PROTEIN PHOU"/>
    <property type="match status" value="1"/>
</dbReference>
<dbReference type="RefSeq" id="WP_038045409.1">
    <property type="nucleotide sequence ID" value="NZ_JQNC01000003.1"/>
</dbReference>
<accession>A0A7C5RF38</accession>
<keyword evidence="5 7" id="KW-0963">Cytoplasm</keyword>
<comment type="subcellular location">
    <subcellularLocation>
        <location evidence="1 7">Cytoplasm</location>
    </subcellularLocation>
</comment>
<evidence type="ECO:0000256" key="4">
    <source>
        <dbReference type="ARBA" id="ARBA00022448"/>
    </source>
</evidence>
<dbReference type="InterPro" id="IPR028366">
    <property type="entry name" value="PhoU"/>
</dbReference>
<keyword evidence="6 7" id="KW-0592">Phosphate transport</keyword>
<dbReference type="InterPro" id="IPR026022">
    <property type="entry name" value="PhoU_dom"/>
</dbReference>
<dbReference type="PANTHER" id="PTHR42930:SF3">
    <property type="entry name" value="PHOSPHATE-SPECIFIC TRANSPORT SYSTEM ACCESSORY PROTEIN PHOU"/>
    <property type="match status" value="1"/>
</dbReference>
<dbReference type="GO" id="GO:0006817">
    <property type="term" value="P:phosphate ion transport"/>
    <property type="evidence" value="ECO:0007669"/>
    <property type="project" value="UniProtKB-KW"/>
</dbReference>
<dbReference type="GO" id="GO:0005737">
    <property type="term" value="C:cytoplasm"/>
    <property type="evidence" value="ECO:0007669"/>
    <property type="project" value="UniProtKB-SubCell"/>
</dbReference>
<evidence type="ECO:0000313" key="9">
    <source>
        <dbReference type="EMBL" id="HHM68219.1"/>
    </source>
</evidence>
<comment type="subunit">
    <text evidence="3 7">Homodimer.</text>
</comment>
<dbReference type="EMBL" id="DRXE01000219">
    <property type="protein sequence ID" value="HHM68219.1"/>
    <property type="molecule type" value="Genomic_DNA"/>
</dbReference>
<sequence length="220" mass="24928">MREALDRALNHLVEESLRMLSLVREMTQEATEALVSSNGAKAEGVIAKDKEVDALELKVENEAIAVIARHQPVASDLRLIFTIIKALTDLERAGDYAMHVAEDALLLAKEPPLKRYVTLPEMGRRLLEMMDTLAKAVAERDAALARKVLEMDDQVDGLYEEVTRELITYMMEDPRTITKALTLMRVARSYERLGDHLENVAERVIYWLTGEVYKAPEDVY</sequence>
<comment type="function">
    <text evidence="7">Plays a role in the regulation of phosphate uptake.</text>
</comment>
<proteinExistence type="inferred from homology"/>
<comment type="similarity">
    <text evidence="2 7">Belongs to the PhoU family.</text>
</comment>
<organism evidence="9">
    <name type="scientific">Thermus caliditerrae</name>
    <dbReference type="NCBI Taxonomy" id="1330700"/>
    <lineage>
        <taxon>Bacteria</taxon>
        <taxon>Thermotogati</taxon>
        <taxon>Deinococcota</taxon>
        <taxon>Deinococci</taxon>
        <taxon>Thermales</taxon>
        <taxon>Thermaceae</taxon>
        <taxon>Thermus</taxon>
    </lineage>
</organism>
<dbReference type="PIRSF" id="PIRSF003107">
    <property type="entry name" value="PhoU"/>
    <property type="match status" value="1"/>
</dbReference>
<dbReference type="Pfam" id="PF01895">
    <property type="entry name" value="PhoU"/>
    <property type="match status" value="2"/>
</dbReference>